<dbReference type="PANTHER" id="PTHR46556:SF1">
    <property type="entry name" value="PLECKSTRIN HOMOLOGY DOMAIN-CONTAINING FAMILY M MEMBER 2"/>
    <property type="match status" value="1"/>
</dbReference>
<dbReference type="AlphaFoldDB" id="A0A3Q3MU86"/>
<evidence type="ECO:0000256" key="3">
    <source>
        <dbReference type="ARBA" id="ARBA00022553"/>
    </source>
</evidence>
<dbReference type="CDD" id="cd13309">
    <property type="entry name" value="PH_SKIP"/>
    <property type="match status" value="1"/>
</dbReference>
<evidence type="ECO:0000256" key="7">
    <source>
        <dbReference type="ARBA" id="ARBA00023765"/>
    </source>
</evidence>
<dbReference type="GO" id="GO:0032418">
    <property type="term" value="P:lysosome localization"/>
    <property type="evidence" value="ECO:0007669"/>
    <property type="project" value="TreeGrafter"/>
</dbReference>
<dbReference type="Pfam" id="PF00169">
    <property type="entry name" value="PH"/>
    <property type="match status" value="1"/>
</dbReference>
<dbReference type="Gene3D" id="1.20.58.900">
    <property type="match status" value="1"/>
</dbReference>
<feature type="region of interest" description="Disordered" evidence="12">
    <location>
        <begin position="321"/>
        <end position="396"/>
    </location>
</feature>
<dbReference type="PROSITE" id="PS50003">
    <property type="entry name" value="PH_DOMAIN"/>
    <property type="match status" value="1"/>
</dbReference>
<dbReference type="GO" id="GO:0010008">
    <property type="term" value="C:endosome membrane"/>
    <property type="evidence" value="ECO:0007669"/>
    <property type="project" value="TreeGrafter"/>
</dbReference>
<feature type="compositionally biased region" description="Basic and acidic residues" evidence="12">
    <location>
        <begin position="363"/>
        <end position="372"/>
    </location>
</feature>
<accession>A0A3Q3MU86</accession>
<feature type="region of interest" description="Disordered" evidence="12">
    <location>
        <begin position="430"/>
        <end position="497"/>
    </location>
</feature>
<evidence type="ECO:0000256" key="12">
    <source>
        <dbReference type="SAM" id="MobiDB-lite"/>
    </source>
</evidence>
<feature type="compositionally biased region" description="Basic and acidic residues" evidence="12">
    <location>
        <begin position="460"/>
        <end position="471"/>
    </location>
</feature>
<dbReference type="GO" id="GO:0032880">
    <property type="term" value="P:regulation of protein localization"/>
    <property type="evidence" value="ECO:0007669"/>
    <property type="project" value="TreeGrafter"/>
</dbReference>
<keyword evidence="16" id="KW-1185">Reference proteome</keyword>
<evidence type="ECO:0000259" key="14">
    <source>
        <dbReference type="PROSITE" id="PS50826"/>
    </source>
</evidence>
<organism evidence="15 16">
    <name type="scientific">Labrus bergylta</name>
    <name type="common">ballan wrasse</name>
    <dbReference type="NCBI Taxonomy" id="56723"/>
    <lineage>
        <taxon>Eukaryota</taxon>
        <taxon>Metazoa</taxon>
        <taxon>Chordata</taxon>
        <taxon>Craniata</taxon>
        <taxon>Vertebrata</taxon>
        <taxon>Euteleostomi</taxon>
        <taxon>Actinopterygii</taxon>
        <taxon>Neopterygii</taxon>
        <taxon>Teleostei</taxon>
        <taxon>Neoteleostei</taxon>
        <taxon>Acanthomorphata</taxon>
        <taxon>Eupercaria</taxon>
        <taxon>Labriformes</taxon>
        <taxon>Labridae</taxon>
        <taxon>Labrus</taxon>
    </lineage>
</organism>
<dbReference type="CDD" id="cd17680">
    <property type="entry name" value="RUN_PLEKHM2"/>
    <property type="match status" value="1"/>
</dbReference>
<name>A0A3Q3MU86_9LABR</name>
<dbReference type="InterPro" id="IPR053015">
    <property type="entry name" value="PH_domain-containing_M2"/>
</dbReference>
<dbReference type="InterPro" id="IPR011993">
    <property type="entry name" value="PH-like_dom_sf"/>
</dbReference>
<dbReference type="InterPro" id="IPR004012">
    <property type="entry name" value="Run_dom"/>
</dbReference>
<evidence type="ECO:0000256" key="5">
    <source>
        <dbReference type="ARBA" id="ARBA00023136"/>
    </source>
</evidence>
<comment type="subcellular location">
    <subcellularLocation>
        <location evidence="1">Cytoplasm</location>
    </subcellularLocation>
    <subcellularLocation>
        <location evidence="8">Endomembrane system</location>
        <topology evidence="8">Peripheral membrane protein</topology>
        <orientation evidence="8">Cytoplasmic side</orientation>
    </subcellularLocation>
    <subcellularLocation>
        <location evidence="7">Lysosome membrane</location>
        <topology evidence="7">Peripheral membrane protein</topology>
    </subcellularLocation>
</comment>
<reference evidence="15" key="2">
    <citation type="submission" date="2025-09" db="UniProtKB">
        <authorList>
            <consortium name="Ensembl"/>
        </authorList>
    </citation>
    <scope>IDENTIFICATION</scope>
</reference>
<keyword evidence="2" id="KW-0963">Cytoplasm</keyword>
<feature type="domain" description="RUN" evidence="14">
    <location>
        <begin position="37"/>
        <end position="159"/>
    </location>
</feature>
<dbReference type="SUPFAM" id="SSF50729">
    <property type="entry name" value="PH domain-like"/>
    <property type="match status" value="1"/>
</dbReference>
<reference evidence="15" key="1">
    <citation type="submission" date="2025-08" db="UniProtKB">
        <authorList>
            <consortium name="Ensembl"/>
        </authorList>
    </citation>
    <scope>IDENTIFICATION</scope>
</reference>
<dbReference type="Pfam" id="PF02759">
    <property type="entry name" value="RUN"/>
    <property type="match status" value="1"/>
</dbReference>
<evidence type="ECO:0000256" key="9">
    <source>
        <dbReference type="ARBA" id="ARBA00056822"/>
    </source>
</evidence>
<evidence type="ECO:0000256" key="2">
    <source>
        <dbReference type="ARBA" id="ARBA00022490"/>
    </source>
</evidence>
<feature type="compositionally biased region" description="Basic and acidic residues" evidence="12">
    <location>
        <begin position="380"/>
        <end position="394"/>
    </location>
</feature>
<dbReference type="SMART" id="SM00233">
    <property type="entry name" value="PH"/>
    <property type="match status" value="1"/>
</dbReference>
<dbReference type="InterPro" id="IPR037213">
    <property type="entry name" value="Run_dom_sf"/>
</dbReference>
<evidence type="ECO:0000256" key="1">
    <source>
        <dbReference type="ARBA" id="ARBA00004496"/>
    </source>
</evidence>
<dbReference type="SMART" id="SM00593">
    <property type="entry name" value="RUN"/>
    <property type="match status" value="1"/>
</dbReference>
<comment type="function">
    <text evidence="9">Plays a role in lysosomes movement and localization at the cell periphery acting as an effector of ARL8B. Required for ARL8B to exert its effects on lysosome location, recruits kinesin-1 to lysosomes and hence direct their movement toward microtubule plus ends. Binding to ARL8B provides a link from lysosomal membranes to plus-end-directed motility. Critical factor involved in NK cell-mediated cytotoxicity. Drives the polarization of cytolytic granules and microtubule-organizing centers (MTOCs) toward the immune synapse between effector NK lymphocytes and target cells. Required for maintenance of the Golgi apparatus organization. May play a role in membrane tubulation.</text>
</comment>
<feature type="compositionally biased region" description="Low complexity" evidence="12">
    <location>
        <begin position="248"/>
        <end position="257"/>
    </location>
</feature>
<evidence type="ECO:0000256" key="10">
    <source>
        <dbReference type="ARBA" id="ARBA00064695"/>
    </source>
</evidence>
<dbReference type="GO" id="GO:0019894">
    <property type="term" value="F:kinesin binding"/>
    <property type="evidence" value="ECO:0007669"/>
    <property type="project" value="TreeGrafter"/>
</dbReference>
<dbReference type="GO" id="GO:0005765">
    <property type="term" value="C:lysosomal membrane"/>
    <property type="evidence" value="ECO:0007669"/>
    <property type="project" value="UniProtKB-SubCell"/>
</dbReference>
<evidence type="ECO:0000313" key="15">
    <source>
        <dbReference type="Ensembl" id="ENSLBEP00000024520.1"/>
    </source>
</evidence>
<keyword evidence="5" id="KW-0472">Membrane</keyword>
<sequence>VMDQLKVKDRILENISLSVKKLQSYFAACEDETPAIRNHDRVLQRLCEHLDHALLYGLQDISSGYWVLVLHFTRREAVRQIDELQHIATNLGRSRAWLYLALSESSLESYLRLFQENQGLLQKYYFKNALVCSHDHLTLFLTLVSGLEFIRFNLELDAPYLDVAPYMPEYYKPQNLLDFEERLPSSDSLSLHSFTSLTSTNLEWDDSAIAPSSEEGDLTDQASCPRSSGAAHPSAHSPTFRHNPFNGDSDTNTTNTSADITPVHVAIRHYTITPTNGDDADNAGNELEVIRMARRRKPAKNLQASEEVESLNCSSFQLEADRELRRSRVGSEAVEEGDEDGVEGLRLPEMRDTSMDTVGQPLRDGKNNDHSAEPPAQQPFREDTAGEPPDRAEGETCLSPLVTSHNFLQTSPAPTDVCCFTANSPDSAPTGGGYYDSTEHSQSQTLSGGLDDEGQAEAQSRQKADLTTRGEDTEEGEEADAEKLQEEKLSSSESSHPAEFKVDNNHLLLLMIHVFRENEEQLFKMLRMSTGHMEGDLQPLYLLLTDCYIYLLRKGAAEKPYTVEDAVPYNELDYLSVGLDQQTVMVVCTNRRRKFLLDTADASLTVWFLSVLKSAMVKGCREPPYPSVLTDATMEKLALTKFVSQESYCEVADVSIQLYSLVHWEDPMDMALSPQGGPSRAGGPSSTKEGTLQYRAGTTYLGKELWKSCYVILSNGILYLYAERTDGTPVISVTMGGEHCGGCRRSNSTEHPHAFQVILTERPPLELSANNEQDMADWMQLLCQSVSKGVIPQGVAPTPCIPCCLVVTDSKLLTCHQDCQTSFFRSLGSADICDVTAVSMEANKEYCVIEFAADRTQFLPPWVLYFSGCDERDRLLGALDNTWKAIFQVDLPHRDVFDPSVQKRCGEALALMNSAWQRADSLARGRAQREPWC</sequence>
<keyword evidence="6" id="KW-0458">Lysosome</keyword>
<dbReference type="PANTHER" id="PTHR46556">
    <property type="entry name" value="PLECKSTRIN HOMOLOGY DOMAIN-CONTAINING FAMILY M MEMBER 2"/>
    <property type="match status" value="1"/>
</dbReference>
<comment type="subunit">
    <text evidence="10">Interacts with KLC2 (via TPR repeats). Interacts with KIF5B. Interacts with BORCS5. Interacts (via RUN domain) with ARL8B (GTP-bound form); PLEKHM1 and PLEKHM2 compete for interaction with ARL8B. Interacts with ARL8A.</text>
</comment>
<dbReference type="InterPro" id="IPR057288">
    <property type="entry name" value="PH_PLEKHM2"/>
</dbReference>
<dbReference type="InterPro" id="IPR001849">
    <property type="entry name" value="PH_domain"/>
</dbReference>
<dbReference type="Gene3D" id="2.30.29.30">
    <property type="entry name" value="Pleckstrin-homology domain (PH domain)/Phosphotyrosine-binding domain (PTB)"/>
    <property type="match status" value="1"/>
</dbReference>
<evidence type="ECO:0000256" key="6">
    <source>
        <dbReference type="ARBA" id="ARBA00023228"/>
    </source>
</evidence>
<dbReference type="GeneTree" id="ENSGT00390000015175"/>
<dbReference type="GO" id="GO:0007030">
    <property type="term" value="P:Golgi organization"/>
    <property type="evidence" value="ECO:0007669"/>
    <property type="project" value="TreeGrafter"/>
</dbReference>
<keyword evidence="4" id="KW-0007">Acetylation</keyword>
<evidence type="ECO:0000256" key="4">
    <source>
        <dbReference type="ARBA" id="ARBA00022990"/>
    </source>
</evidence>
<feature type="compositionally biased region" description="Acidic residues" evidence="12">
    <location>
        <begin position="333"/>
        <end position="342"/>
    </location>
</feature>
<dbReference type="FunFam" id="1.20.58.900:FF:000004">
    <property type="entry name" value="pleckstrin homology domain-containing family M member 2 isoform X2"/>
    <property type="match status" value="1"/>
</dbReference>
<dbReference type="Proteomes" id="UP000261660">
    <property type="component" value="Unplaced"/>
</dbReference>
<dbReference type="SUPFAM" id="SSF140741">
    <property type="entry name" value="RUN domain-like"/>
    <property type="match status" value="1"/>
</dbReference>
<dbReference type="FunFam" id="2.30.29.30:FF:000148">
    <property type="entry name" value="pleckstrin homology domain-containing family M member 2"/>
    <property type="match status" value="1"/>
</dbReference>
<dbReference type="Ensembl" id="ENSLBET00000025784.1">
    <property type="protein sequence ID" value="ENSLBEP00000024520.1"/>
    <property type="gene ID" value="ENSLBEG00000018649.1"/>
</dbReference>
<evidence type="ECO:0000256" key="11">
    <source>
        <dbReference type="ARBA" id="ARBA00068201"/>
    </source>
</evidence>
<dbReference type="Pfam" id="PF23142">
    <property type="entry name" value="PH_PLEKHM2"/>
    <property type="match status" value="1"/>
</dbReference>
<feature type="compositionally biased region" description="Low complexity" evidence="12">
    <location>
        <begin position="227"/>
        <end position="238"/>
    </location>
</feature>
<feature type="compositionally biased region" description="Basic and acidic residues" evidence="12">
    <location>
        <begin position="481"/>
        <end position="497"/>
    </location>
</feature>
<evidence type="ECO:0000313" key="16">
    <source>
        <dbReference type="Proteomes" id="UP000261660"/>
    </source>
</evidence>
<keyword evidence="3" id="KW-0597">Phosphoprotein</keyword>
<dbReference type="PROSITE" id="PS50826">
    <property type="entry name" value="RUN"/>
    <property type="match status" value="1"/>
</dbReference>
<dbReference type="InterPro" id="IPR047327">
    <property type="entry name" value="RUN_PLEKHM2"/>
</dbReference>
<evidence type="ECO:0000256" key="8">
    <source>
        <dbReference type="ARBA" id="ARBA00029433"/>
    </source>
</evidence>
<feature type="region of interest" description="Disordered" evidence="12">
    <location>
        <begin position="210"/>
        <end position="258"/>
    </location>
</feature>
<evidence type="ECO:0000259" key="13">
    <source>
        <dbReference type="PROSITE" id="PS50003"/>
    </source>
</evidence>
<feature type="domain" description="PH" evidence="13">
    <location>
        <begin position="685"/>
        <end position="787"/>
    </location>
</feature>
<proteinExistence type="predicted"/>
<protein>
    <recommendedName>
        <fullName evidence="11">Pleckstrin homology domain-containing family M member 2</fullName>
    </recommendedName>
</protein>